<dbReference type="RefSeq" id="WP_087215393.1">
    <property type="nucleotide sequence ID" value="NZ_NFLC01000015.1"/>
</dbReference>
<organism evidence="1 2">
    <name type="scientific">Enterococcus cecorum</name>
    <dbReference type="NCBI Taxonomy" id="44008"/>
    <lineage>
        <taxon>Bacteria</taxon>
        <taxon>Bacillati</taxon>
        <taxon>Bacillota</taxon>
        <taxon>Bacilli</taxon>
        <taxon>Lactobacillales</taxon>
        <taxon>Enterococcaceae</taxon>
        <taxon>Enterococcus</taxon>
    </lineage>
</organism>
<gene>
    <name evidence="1" type="ORF">B5E88_08170</name>
</gene>
<dbReference type="Proteomes" id="UP000196074">
    <property type="component" value="Unassembled WGS sequence"/>
</dbReference>
<comment type="caution">
    <text evidence="1">The sequence shown here is derived from an EMBL/GenBank/DDBJ whole genome shotgun (WGS) entry which is preliminary data.</text>
</comment>
<dbReference type="EMBL" id="NFLC01000015">
    <property type="protein sequence ID" value="OUQ09859.1"/>
    <property type="molecule type" value="Genomic_DNA"/>
</dbReference>
<evidence type="ECO:0000313" key="1">
    <source>
        <dbReference type="EMBL" id="OUQ09859.1"/>
    </source>
</evidence>
<reference evidence="2" key="1">
    <citation type="submission" date="2017-04" db="EMBL/GenBank/DDBJ databases">
        <title>Function of individual gut microbiota members based on whole genome sequencing of pure cultures obtained from chicken caecum.</title>
        <authorList>
            <person name="Medvecky M."/>
            <person name="Cejkova D."/>
            <person name="Polansky O."/>
            <person name="Karasova D."/>
            <person name="Kubasova T."/>
            <person name="Cizek A."/>
            <person name="Rychlik I."/>
        </authorList>
    </citation>
    <scope>NUCLEOTIDE SEQUENCE [LARGE SCALE GENOMIC DNA]</scope>
    <source>
        <strain evidence="2">An144</strain>
    </source>
</reference>
<evidence type="ECO:0000313" key="2">
    <source>
        <dbReference type="Proteomes" id="UP000196074"/>
    </source>
</evidence>
<protein>
    <submittedName>
        <fullName evidence="1">Uncharacterized protein</fullName>
    </submittedName>
</protein>
<dbReference type="AlphaFoldDB" id="A0A1Y4QX32"/>
<accession>A0A1Y4QX32</accession>
<sequence length="163" mass="18872">MNEKETHLVTYLTKVPYGKIPYRIVSMMVGQDFSQIPEKSKEISVIYGDRVAAYSNLLFQDFPDYETLLDCIILMTGNISYNHAMKIITKKIVALNQMNVVDLNLEGYINVLEQLDYNRPANWKVRLKDIFSYITKLSAPSTIQKKCLQDLKDIVIQSNDRKK</sequence>
<proteinExistence type="predicted"/>
<name>A0A1Y4QX32_9ENTE</name>